<organism evidence="3 4">
    <name type="scientific">Jaapia argillacea MUCL 33604</name>
    <dbReference type="NCBI Taxonomy" id="933084"/>
    <lineage>
        <taxon>Eukaryota</taxon>
        <taxon>Fungi</taxon>
        <taxon>Dikarya</taxon>
        <taxon>Basidiomycota</taxon>
        <taxon>Agaricomycotina</taxon>
        <taxon>Agaricomycetes</taxon>
        <taxon>Agaricomycetidae</taxon>
        <taxon>Jaapiales</taxon>
        <taxon>Jaapiaceae</taxon>
        <taxon>Jaapia</taxon>
    </lineage>
</organism>
<evidence type="ECO:0000313" key="3">
    <source>
        <dbReference type="EMBL" id="KDQ61833.1"/>
    </source>
</evidence>
<evidence type="ECO:0000259" key="2">
    <source>
        <dbReference type="PROSITE" id="PS50196"/>
    </source>
</evidence>
<protein>
    <recommendedName>
        <fullName evidence="2">RanBD1 domain-containing protein</fullName>
    </recommendedName>
</protein>
<reference evidence="4" key="1">
    <citation type="journal article" date="2014" name="Proc. Natl. Acad. Sci. U.S.A.">
        <title>Extensive sampling of basidiomycete genomes demonstrates inadequacy of the white-rot/brown-rot paradigm for wood decay fungi.</title>
        <authorList>
            <person name="Riley R."/>
            <person name="Salamov A.A."/>
            <person name="Brown D.W."/>
            <person name="Nagy L.G."/>
            <person name="Floudas D."/>
            <person name="Held B.W."/>
            <person name="Levasseur A."/>
            <person name="Lombard V."/>
            <person name="Morin E."/>
            <person name="Otillar R."/>
            <person name="Lindquist E.A."/>
            <person name="Sun H."/>
            <person name="LaButti K.M."/>
            <person name="Schmutz J."/>
            <person name="Jabbour D."/>
            <person name="Luo H."/>
            <person name="Baker S.E."/>
            <person name="Pisabarro A.G."/>
            <person name="Walton J.D."/>
            <person name="Blanchette R.A."/>
            <person name="Henrissat B."/>
            <person name="Martin F."/>
            <person name="Cullen D."/>
            <person name="Hibbett D.S."/>
            <person name="Grigoriev I.V."/>
        </authorList>
    </citation>
    <scope>NUCLEOTIDE SEQUENCE [LARGE SCALE GENOMIC DNA]</scope>
    <source>
        <strain evidence="4">MUCL 33604</strain>
    </source>
</reference>
<feature type="domain" description="RanBD1" evidence="2">
    <location>
        <begin position="527"/>
        <end position="602"/>
    </location>
</feature>
<dbReference type="InterPro" id="IPR053074">
    <property type="entry name" value="NPC_Nucleoporin"/>
</dbReference>
<dbReference type="HOGENOM" id="CLU_029557_0_0_1"/>
<feature type="region of interest" description="Disordered" evidence="1">
    <location>
        <begin position="452"/>
        <end position="524"/>
    </location>
</feature>
<dbReference type="STRING" id="933084.A0A067Q447"/>
<dbReference type="InterPro" id="IPR000156">
    <property type="entry name" value="Ran_bind_dom"/>
</dbReference>
<evidence type="ECO:0000313" key="4">
    <source>
        <dbReference type="Proteomes" id="UP000027265"/>
    </source>
</evidence>
<dbReference type="FunCoup" id="A0A067Q447">
    <property type="interactions" value="119"/>
</dbReference>
<dbReference type="InterPro" id="IPR011993">
    <property type="entry name" value="PH-like_dom_sf"/>
</dbReference>
<feature type="compositionally biased region" description="Basic and acidic residues" evidence="1">
    <location>
        <begin position="279"/>
        <end position="291"/>
    </location>
</feature>
<feature type="compositionally biased region" description="Polar residues" evidence="1">
    <location>
        <begin position="431"/>
        <end position="440"/>
    </location>
</feature>
<dbReference type="PANTHER" id="PTHR38697:SF1">
    <property type="entry name" value="NUCLEAR PORE COMPLEX PROTEIN SIMILAR TO S. CEREVISIAE NUP2 (EUROFUNG)"/>
    <property type="match status" value="1"/>
</dbReference>
<gene>
    <name evidence="3" type="ORF">JAAARDRAFT_31318</name>
</gene>
<dbReference type="InParanoid" id="A0A067Q447"/>
<accession>A0A067Q447</accession>
<feature type="compositionally biased region" description="Acidic residues" evidence="1">
    <location>
        <begin position="168"/>
        <end position="178"/>
    </location>
</feature>
<feature type="compositionally biased region" description="Low complexity" evidence="1">
    <location>
        <begin position="353"/>
        <end position="363"/>
    </location>
</feature>
<feature type="compositionally biased region" description="Low complexity" evidence="1">
    <location>
        <begin position="386"/>
        <end position="398"/>
    </location>
</feature>
<dbReference type="PANTHER" id="PTHR38697">
    <property type="entry name" value="NUCLEAR PORE COMPLEX PROTEIN SIMILAR TO S. CEREVISIAE NUP2 (EUROFUNG)"/>
    <property type="match status" value="1"/>
</dbReference>
<feature type="region of interest" description="Disordered" evidence="1">
    <location>
        <begin position="326"/>
        <end position="440"/>
    </location>
</feature>
<keyword evidence="4" id="KW-1185">Reference proteome</keyword>
<proteinExistence type="predicted"/>
<dbReference type="SMART" id="SM00160">
    <property type="entry name" value="RanBD"/>
    <property type="match status" value="1"/>
</dbReference>
<sequence length="649" mass="69773">MSTTSAGDNSPNDGQSSAIIPPSSPSPDVLDALDPKISRKREREVSLEPTTPQATNFDSDGDEGPNNDKRERPLLSTPRNKKNRVHKLDPTHESQDEDASNSSGSPTPAPALLSISPPHEVKMRQISQGLEDIDMKRGMKILQQRQSNGDESESAVVLTPELPLTPPAEEETQLDDFDGATPPDSMISSHHSLPSIPALGRPIELSRRASQSDSDVDQDKKLKRKLGDRAVSQEPADLARIKRNSAVDPLSTTKRPREDAEKDDNPRETKRPSPPPPEAPKEMETVEDVKQVAEPVVSQQAPAPKLSGFMAYASTSSPFASVKGANIFSSKKPSSPSSTPFRPNSPLASPEASSSKISFQSSSTHTPMFGNDSPSQTPAKRTGFEAFASSTSPFASATRSKSPAFGSSTGPANSSSSLGFSRSKSPSRRSQQGSFSNAFSNYASGGAQAFAVPASKRARADSPASGNGFGSGSEAVVSVFDAGPTKDGDDGDEDGKEVSFGERLRASKDQEKEAEEEDEWNGKGKCALNEQELTTGEEDEQTVFQVRGKLFVLSPQNAWKERGTGTLRLNVRREDGSGARLVMRKEAVYAVILNITLFRGMKCSIAADPRYLKFSAIEDGKFTHYNLRVQNAKIAQDLLEEISANIPDA</sequence>
<feature type="compositionally biased region" description="Basic and acidic residues" evidence="1">
    <location>
        <begin position="496"/>
        <end position="511"/>
    </location>
</feature>
<dbReference type="AlphaFoldDB" id="A0A067Q447"/>
<feature type="compositionally biased region" description="Low complexity" evidence="1">
    <location>
        <begin position="16"/>
        <end position="32"/>
    </location>
</feature>
<dbReference type="OrthoDB" id="185618at2759"/>
<evidence type="ECO:0000256" key="1">
    <source>
        <dbReference type="SAM" id="MobiDB-lite"/>
    </source>
</evidence>
<dbReference type="PROSITE" id="PS50196">
    <property type="entry name" value="RANBD1"/>
    <property type="match status" value="1"/>
</dbReference>
<feature type="compositionally biased region" description="Low complexity" evidence="1">
    <location>
        <begin position="406"/>
        <end position="430"/>
    </location>
</feature>
<dbReference type="Pfam" id="PF00638">
    <property type="entry name" value="Ran_BP1"/>
    <property type="match status" value="1"/>
</dbReference>
<feature type="compositionally biased region" description="Polar residues" evidence="1">
    <location>
        <begin position="1"/>
        <end position="15"/>
    </location>
</feature>
<dbReference type="Proteomes" id="UP000027265">
    <property type="component" value="Unassembled WGS sequence"/>
</dbReference>
<dbReference type="SUPFAM" id="SSF50729">
    <property type="entry name" value="PH domain-like"/>
    <property type="match status" value="1"/>
</dbReference>
<dbReference type="Gene3D" id="2.30.29.30">
    <property type="entry name" value="Pleckstrin-homology domain (PH domain)/Phosphotyrosine-binding domain (PTB)"/>
    <property type="match status" value="1"/>
</dbReference>
<feature type="compositionally biased region" description="Polar residues" evidence="1">
    <location>
        <begin position="48"/>
        <end position="58"/>
    </location>
</feature>
<feature type="compositionally biased region" description="Low complexity" evidence="1">
    <location>
        <begin position="328"/>
        <end position="346"/>
    </location>
</feature>
<feature type="region of interest" description="Disordered" evidence="1">
    <location>
        <begin position="1"/>
        <end position="303"/>
    </location>
</feature>
<feature type="compositionally biased region" description="Basic and acidic residues" evidence="1">
    <location>
        <begin position="33"/>
        <end position="46"/>
    </location>
</feature>
<feature type="compositionally biased region" description="Basic and acidic residues" evidence="1">
    <location>
        <begin position="255"/>
        <end position="271"/>
    </location>
</feature>
<feature type="compositionally biased region" description="Basic and acidic residues" evidence="1">
    <location>
        <begin position="217"/>
        <end position="228"/>
    </location>
</feature>
<dbReference type="EMBL" id="KL197712">
    <property type="protein sequence ID" value="KDQ61833.1"/>
    <property type="molecule type" value="Genomic_DNA"/>
</dbReference>
<name>A0A067Q447_9AGAM</name>